<evidence type="ECO:0000313" key="2">
    <source>
        <dbReference type="Proteomes" id="UP001054945"/>
    </source>
</evidence>
<sequence>MSLGLSSQPSHYRLAGIRFHCVTRGTQITFSPTPFAPASLPSDWHGSGNCHQLVCQSSENWKNSHRPTQLTLLNINVRHLSQEVPIPSNLRL</sequence>
<comment type="caution">
    <text evidence="1">The sequence shown here is derived from an EMBL/GenBank/DDBJ whole genome shotgun (WGS) entry which is preliminary data.</text>
</comment>
<protein>
    <submittedName>
        <fullName evidence="1">Uncharacterized protein</fullName>
    </submittedName>
</protein>
<evidence type="ECO:0000313" key="1">
    <source>
        <dbReference type="EMBL" id="GIY76678.1"/>
    </source>
</evidence>
<dbReference type="EMBL" id="BPLR01015514">
    <property type="protein sequence ID" value="GIY76678.1"/>
    <property type="molecule type" value="Genomic_DNA"/>
</dbReference>
<proteinExistence type="predicted"/>
<dbReference type="Proteomes" id="UP001054945">
    <property type="component" value="Unassembled WGS sequence"/>
</dbReference>
<dbReference type="AlphaFoldDB" id="A0AAV4W375"/>
<accession>A0AAV4W375</accession>
<organism evidence="1 2">
    <name type="scientific">Caerostris extrusa</name>
    <name type="common">Bark spider</name>
    <name type="synonym">Caerostris bankana</name>
    <dbReference type="NCBI Taxonomy" id="172846"/>
    <lineage>
        <taxon>Eukaryota</taxon>
        <taxon>Metazoa</taxon>
        <taxon>Ecdysozoa</taxon>
        <taxon>Arthropoda</taxon>
        <taxon>Chelicerata</taxon>
        <taxon>Arachnida</taxon>
        <taxon>Araneae</taxon>
        <taxon>Araneomorphae</taxon>
        <taxon>Entelegynae</taxon>
        <taxon>Araneoidea</taxon>
        <taxon>Araneidae</taxon>
        <taxon>Caerostris</taxon>
    </lineage>
</organism>
<name>A0AAV4W375_CAEEX</name>
<reference evidence="1 2" key="1">
    <citation type="submission" date="2021-06" db="EMBL/GenBank/DDBJ databases">
        <title>Caerostris extrusa draft genome.</title>
        <authorList>
            <person name="Kono N."/>
            <person name="Arakawa K."/>
        </authorList>
    </citation>
    <scope>NUCLEOTIDE SEQUENCE [LARGE SCALE GENOMIC DNA]</scope>
</reference>
<keyword evidence="2" id="KW-1185">Reference proteome</keyword>
<gene>
    <name evidence="1" type="ORF">CEXT_322631</name>
</gene>